<organism evidence="1 2">
    <name type="scientific">Brucella intermedia</name>
    <dbReference type="NCBI Taxonomy" id="94625"/>
    <lineage>
        <taxon>Bacteria</taxon>
        <taxon>Pseudomonadati</taxon>
        <taxon>Pseudomonadota</taxon>
        <taxon>Alphaproteobacteria</taxon>
        <taxon>Hyphomicrobiales</taxon>
        <taxon>Brucellaceae</taxon>
        <taxon>Brucella/Ochrobactrum group</taxon>
        <taxon>Brucella</taxon>
    </lineage>
</organism>
<comment type="caution">
    <text evidence="1">The sequence shown here is derived from an EMBL/GenBank/DDBJ whole genome shotgun (WGS) entry which is preliminary data.</text>
</comment>
<accession>A0A7V6PEU0</accession>
<evidence type="ECO:0000313" key="1">
    <source>
        <dbReference type="EMBL" id="HHV69493.1"/>
    </source>
</evidence>
<proteinExistence type="predicted"/>
<dbReference type="EMBL" id="DUMN01000508">
    <property type="protein sequence ID" value="HHV69493.1"/>
    <property type="molecule type" value="Genomic_DNA"/>
</dbReference>
<name>A0A7V6PEU0_9HYPH</name>
<sequence>GVKTIEDFAGYAVDDLVGWRERKDGETVAHSGIFSPFDVSRVDAEQMVLTARLKAGWITEEELASAQEEEAEAGEEEAAS</sequence>
<protein>
    <submittedName>
        <fullName evidence="1">Transcription termination/antitermination protein NusA</fullName>
    </submittedName>
</protein>
<reference evidence="1 2" key="1">
    <citation type="journal article" date="2020" name="Biotechnol. Biofuels">
        <title>New insights from the biogas microbiome by comprehensive genome-resolved metagenomics of nearly 1600 species originating from multiple anaerobic digesters.</title>
        <authorList>
            <person name="Campanaro S."/>
            <person name="Treu L."/>
            <person name="Rodriguez-R L.M."/>
            <person name="Kovalovszki A."/>
            <person name="Ziels R.M."/>
            <person name="Maus I."/>
            <person name="Zhu X."/>
            <person name="Kougias P.G."/>
            <person name="Basile A."/>
            <person name="Luo G."/>
            <person name="Schluter A."/>
            <person name="Konstantinidis K.T."/>
            <person name="Angelidaki I."/>
        </authorList>
    </citation>
    <scope>NUCLEOTIDE SEQUENCE [LARGE SCALE GENOMIC DNA]</scope>
    <source>
        <strain evidence="1">AS04akNAM_66</strain>
    </source>
</reference>
<dbReference type="AlphaFoldDB" id="A0A7V6PEU0"/>
<feature type="non-terminal residue" evidence="1">
    <location>
        <position position="1"/>
    </location>
</feature>
<gene>
    <name evidence="1" type="ORF">GXX48_17915</name>
</gene>
<evidence type="ECO:0000313" key="2">
    <source>
        <dbReference type="Proteomes" id="UP000551563"/>
    </source>
</evidence>
<dbReference type="Proteomes" id="UP000551563">
    <property type="component" value="Unassembled WGS sequence"/>
</dbReference>